<dbReference type="Pfam" id="PF04314">
    <property type="entry name" value="PCuAC"/>
    <property type="match status" value="1"/>
</dbReference>
<keyword evidence="1" id="KW-0732">Signal</keyword>
<feature type="chain" id="PRO_5010227986" description="Copper(I)-binding protein" evidence="1">
    <location>
        <begin position="23"/>
        <end position="158"/>
    </location>
</feature>
<dbReference type="InterPro" id="IPR036182">
    <property type="entry name" value="PCuAC_sf"/>
</dbReference>
<evidence type="ECO:0000313" key="2">
    <source>
        <dbReference type="EMBL" id="SFU09379.1"/>
    </source>
</evidence>
<dbReference type="Proteomes" id="UP000182466">
    <property type="component" value="Unassembled WGS sequence"/>
</dbReference>
<dbReference type="PANTHER" id="PTHR36302:SF1">
    <property type="entry name" value="COPPER CHAPERONE PCU(A)C"/>
    <property type="match status" value="1"/>
</dbReference>
<dbReference type="SUPFAM" id="SSF110087">
    <property type="entry name" value="DR1885-like metal-binding protein"/>
    <property type="match status" value="1"/>
</dbReference>
<dbReference type="Gene3D" id="2.60.40.1890">
    <property type="entry name" value="PCu(A)C copper chaperone"/>
    <property type="match status" value="1"/>
</dbReference>
<name>A0A1I7DCG8_9RHOB</name>
<dbReference type="PANTHER" id="PTHR36302">
    <property type="entry name" value="BLR7088 PROTEIN"/>
    <property type="match status" value="1"/>
</dbReference>
<proteinExistence type="predicted"/>
<dbReference type="InterPro" id="IPR058248">
    <property type="entry name" value="Lxx211020-like"/>
</dbReference>
<evidence type="ECO:0000256" key="1">
    <source>
        <dbReference type="SAM" id="SignalP"/>
    </source>
</evidence>
<dbReference type="eggNOG" id="COG2847">
    <property type="taxonomic scope" value="Bacteria"/>
</dbReference>
<dbReference type="RefSeq" id="WP_027262264.1">
    <property type="nucleotide sequence ID" value="NZ_FPAW01000026.1"/>
</dbReference>
<feature type="signal peptide" evidence="1">
    <location>
        <begin position="1"/>
        <end position="22"/>
    </location>
</feature>
<sequence length="158" mass="16584">MSLKTTLMAAAAALTLTGVAQAGDITVMEPYARSATSSSVTGAAFMTLVNNGDQDDTLIAASSDIAARVELHTHIENDQGVMQMRQIEGGIPVPAGGSHALRRGGDHVMFMGLKMPLNDGDVVPLTLIFEKSGEMTVDVPVDLTRKPKHGGMQHKQGS</sequence>
<dbReference type="AlphaFoldDB" id="A0A1I7DCG8"/>
<dbReference type="OrthoDB" id="9796962at2"/>
<evidence type="ECO:0008006" key="4">
    <source>
        <dbReference type="Google" id="ProtNLM"/>
    </source>
</evidence>
<dbReference type="EMBL" id="FPAW01000026">
    <property type="protein sequence ID" value="SFU09379.1"/>
    <property type="molecule type" value="Genomic_DNA"/>
</dbReference>
<keyword evidence="3" id="KW-1185">Reference proteome</keyword>
<organism evidence="2 3">
    <name type="scientific">Sedimentitalea nanhaiensis</name>
    <dbReference type="NCBI Taxonomy" id="999627"/>
    <lineage>
        <taxon>Bacteria</taxon>
        <taxon>Pseudomonadati</taxon>
        <taxon>Pseudomonadota</taxon>
        <taxon>Alphaproteobacteria</taxon>
        <taxon>Rhodobacterales</taxon>
        <taxon>Paracoccaceae</taxon>
        <taxon>Sedimentitalea</taxon>
    </lineage>
</organism>
<dbReference type="STRING" id="999627.SAMN05216236_1267"/>
<protein>
    <recommendedName>
        <fullName evidence="4">Copper(I)-binding protein</fullName>
    </recommendedName>
</protein>
<accession>A0A1I7DCG8</accession>
<dbReference type="InterPro" id="IPR007410">
    <property type="entry name" value="LpqE-like"/>
</dbReference>
<evidence type="ECO:0000313" key="3">
    <source>
        <dbReference type="Proteomes" id="UP000182466"/>
    </source>
</evidence>
<gene>
    <name evidence="2" type="ORF">SAMN05216236_1267</name>
</gene>
<reference evidence="2 3" key="1">
    <citation type="submission" date="2016-10" db="EMBL/GenBank/DDBJ databases">
        <authorList>
            <person name="de Groot N.N."/>
        </authorList>
    </citation>
    <scope>NUCLEOTIDE SEQUENCE [LARGE SCALE GENOMIC DNA]</scope>
    <source>
        <strain evidence="2 3">CGMCC 1.10959</strain>
    </source>
</reference>